<keyword evidence="1 6" id="KW-1277">Toxin-antitoxin system</keyword>
<dbReference type="PANTHER" id="PTHR35901:SF1">
    <property type="entry name" value="EXONUCLEASE VAPC9"/>
    <property type="match status" value="1"/>
</dbReference>
<sequence length="136" mass="14909">MSFVLDASVALAWFFEDEFNDYARGVRAALKRQRPVAPWPWPVETTNALAVAERRGRISAAKVDVALRLLAALPVDVNAAVPSPPHLLALCRAHQRTAYDALYLDLALRDRLPLATLDGGMRQACLEAGIALYEPS</sequence>
<dbReference type="Pfam" id="PF01850">
    <property type="entry name" value="PIN"/>
    <property type="match status" value="1"/>
</dbReference>
<comment type="cofactor">
    <cofactor evidence="6">
        <name>Mg(2+)</name>
        <dbReference type="ChEBI" id="CHEBI:18420"/>
    </cofactor>
</comment>
<dbReference type="HOGENOM" id="CLU_121774_4_0_6"/>
<dbReference type="AlphaFoldDB" id="A4BMB4"/>
<dbReference type="GO" id="GO:0004540">
    <property type="term" value="F:RNA nuclease activity"/>
    <property type="evidence" value="ECO:0007669"/>
    <property type="project" value="InterPro"/>
</dbReference>
<comment type="caution">
    <text evidence="8">The sequence shown here is derived from an EMBL/GenBank/DDBJ whole genome shotgun (WGS) entry which is preliminary data.</text>
</comment>
<evidence type="ECO:0000256" key="2">
    <source>
        <dbReference type="ARBA" id="ARBA00022722"/>
    </source>
</evidence>
<evidence type="ECO:0000256" key="3">
    <source>
        <dbReference type="ARBA" id="ARBA00022723"/>
    </source>
</evidence>
<name>A4BMB4_9GAMM</name>
<keyword evidence="2 6" id="KW-0540">Nuclease</keyword>
<gene>
    <name evidence="6" type="primary">vapC</name>
    <name evidence="8" type="ORF">NB231_16568</name>
</gene>
<feature type="binding site" evidence="6">
    <location>
        <position position="6"/>
    </location>
    <ligand>
        <name>Mg(2+)</name>
        <dbReference type="ChEBI" id="CHEBI:18420"/>
    </ligand>
</feature>
<dbReference type="STRING" id="314278.NB231_16568"/>
<keyword evidence="9" id="KW-1185">Reference proteome</keyword>
<dbReference type="InterPro" id="IPR044153">
    <property type="entry name" value="PIN_Pae0151-like"/>
</dbReference>
<evidence type="ECO:0000256" key="5">
    <source>
        <dbReference type="ARBA" id="ARBA00022842"/>
    </source>
</evidence>
<dbReference type="eggNOG" id="COG4113">
    <property type="taxonomic scope" value="Bacteria"/>
</dbReference>
<dbReference type="InterPro" id="IPR029060">
    <property type="entry name" value="PIN-like_dom_sf"/>
</dbReference>
<reference evidence="8 9" key="1">
    <citation type="submission" date="2006-02" db="EMBL/GenBank/DDBJ databases">
        <authorList>
            <person name="Waterbury J."/>
            <person name="Ferriera S."/>
            <person name="Johnson J."/>
            <person name="Kravitz S."/>
            <person name="Halpern A."/>
            <person name="Remington K."/>
            <person name="Beeson K."/>
            <person name="Tran B."/>
            <person name="Rogers Y.-H."/>
            <person name="Friedman R."/>
            <person name="Venter J.C."/>
        </authorList>
    </citation>
    <scope>NUCLEOTIDE SEQUENCE [LARGE SCALE GENOMIC DNA]</scope>
    <source>
        <strain evidence="8 9">Nb-231</strain>
    </source>
</reference>
<dbReference type="GO" id="GO:0016787">
    <property type="term" value="F:hydrolase activity"/>
    <property type="evidence" value="ECO:0007669"/>
    <property type="project" value="UniProtKB-KW"/>
</dbReference>
<feature type="binding site" evidence="6">
    <location>
        <position position="100"/>
    </location>
    <ligand>
        <name>Mg(2+)</name>
        <dbReference type="ChEBI" id="CHEBI:18420"/>
    </ligand>
</feature>
<dbReference type="CDD" id="cd09873">
    <property type="entry name" value="PIN_Pae0151-like"/>
    <property type="match status" value="1"/>
</dbReference>
<keyword evidence="4 6" id="KW-0378">Hydrolase</keyword>
<organism evidence="8 9">
    <name type="scientific">Nitrococcus mobilis Nb-231</name>
    <dbReference type="NCBI Taxonomy" id="314278"/>
    <lineage>
        <taxon>Bacteria</taxon>
        <taxon>Pseudomonadati</taxon>
        <taxon>Pseudomonadota</taxon>
        <taxon>Gammaproteobacteria</taxon>
        <taxon>Chromatiales</taxon>
        <taxon>Ectothiorhodospiraceae</taxon>
        <taxon>Nitrococcus</taxon>
    </lineage>
</organism>
<dbReference type="Proteomes" id="UP000003374">
    <property type="component" value="Unassembled WGS sequence"/>
</dbReference>
<evidence type="ECO:0000313" key="8">
    <source>
        <dbReference type="EMBL" id="EAR23452.1"/>
    </source>
</evidence>
<dbReference type="HAMAP" id="MF_00265">
    <property type="entry name" value="VapC_Nob1"/>
    <property type="match status" value="1"/>
</dbReference>
<evidence type="ECO:0000256" key="4">
    <source>
        <dbReference type="ARBA" id="ARBA00022801"/>
    </source>
</evidence>
<dbReference type="EC" id="3.1.-.-" evidence="6"/>
<keyword evidence="3 6" id="KW-0479">Metal-binding</keyword>
<dbReference type="InterPro" id="IPR022907">
    <property type="entry name" value="VapC_family"/>
</dbReference>
<evidence type="ECO:0000256" key="6">
    <source>
        <dbReference type="HAMAP-Rule" id="MF_00265"/>
    </source>
</evidence>
<accession>A4BMB4</accession>
<dbReference type="RefSeq" id="WP_005004750.1">
    <property type="nucleotide sequence ID" value="NZ_CH672427.1"/>
</dbReference>
<dbReference type="PANTHER" id="PTHR35901">
    <property type="entry name" value="RIBONUCLEASE VAPC3"/>
    <property type="match status" value="1"/>
</dbReference>
<dbReference type="EMBL" id="AAOF01000001">
    <property type="protein sequence ID" value="EAR23452.1"/>
    <property type="molecule type" value="Genomic_DNA"/>
</dbReference>
<proteinExistence type="inferred from homology"/>
<evidence type="ECO:0000259" key="7">
    <source>
        <dbReference type="Pfam" id="PF01850"/>
    </source>
</evidence>
<dbReference type="InterPro" id="IPR051619">
    <property type="entry name" value="TypeII_TA_RNase_PINc/VapC"/>
</dbReference>
<dbReference type="InterPro" id="IPR002716">
    <property type="entry name" value="PIN_dom"/>
</dbReference>
<dbReference type="SUPFAM" id="SSF88723">
    <property type="entry name" value="PIN domain-like"/>
    <property type="match status" value="1"/>
</dbReference>
<keyword evidence="5 6" id="KW-0460">Magnesium</keyword>
<comment type="similarity">
    <text evidence="6">Belongs to the PINc/VapC protein family.</text>
</comment>
<dbReference type="OrthoDB" id="328160at2"/>
<dbReference type="GO" id="GO:0000287">
    <property type="term" value="F:magnesium ion binding"/>
    <property type="evidence" value="ECO:0007669"/>
    <property type="project" value="UniProtKB-UniRule"/>
</dbReference>
<evidence type="ECO:0000256" key="1">
    <source>
        <dbReference type="ARBA" id="ARBA00022649"/>
    </source>
</evidence>
<dbReference type="Gene3D" id="3.40.50.1010">
    <property type="entry name" value="5'-nuclease"/>
    <property type="match status" value="1"/>
</dbReference>
<protein>
    <recommendedName>
        <fullName evidence="6">Ribonuclease VapC</fullName>
        <shortName evidence="6">RNase VapC</shortName>
        <ecNumber evidence="6">3.1.-.-</ecNumber>
    </recommendedName>
    <alternativeName>
        <fullName evidence="6">Toxin VapC</fullName>
    </alternativeName>
</protein>
<evidence type="ECO:0000313" key="9">
    <source>
        <dbReference type="Proteomes" id="UP000003374"/>
    </source>
</evidence>
<comment type="function">
    <text evidence="6">Toxic component of a toxin-antitoxin (TA) system. An RNase.</text>
</comment>
<dbReference type="GO" id="GO:0090729">
    <property type="term" value="F:toxin activity"/>
    <property type="evidence" value="ECO:0007669"/>
    <property type="project" value="UniProtKB-KW"/>
</dbReference>
<keyword evidence="6" id="KW-0800">Toxin</keyword>
<feature type="domain" description="PIN" evidence="7">
    <location>
        <begin position="4"/>
        <end position="124"/>
    </location>
</feature>